<evidence type="ECO:0000313" key="4">
    <source>
        <dbReference type="Proteomes" id="UP000032221"/>
    </source>
</evidence>
<comment type="caution">
    <text evidence="3">The sequence shown here is derived from an EMBL/GenBank/DDBJ whole genome shotgun (WGS) entry which is preliminary data.</text>
</comment>
<proteinExistence type="predicted"/>
<feature type="chain" id="PRO_5038433990" evidence="2">
    <location>
        <begin position="27"/>
        <end position="114"/>
    </location>
</feature>
<protein>
    <submittedName>
        <fullName evidence="3">Uncharacterized protein</fullName>
    </submittedName>
</protein>
<gene>
    <name evidence="3" type="ORF">TL10_09495</name>
</gene>
<dbReference type="RefSeq" id="WP_043394758.1">
    <property type="nucleotide sequence ID" value="NZ_BAAARC010000027.1"/>
</dbReference>
<name>A0A0D1L8M8_9MYCO</name>
<organism evidence="3 4">
    <name type="scientific">Mycolicibacterium llatzerense</name>
    <dbReference type="NCBI Taxonomy" id="280871"/>
    <lineage>
        <taxon>Bacteria</taxon>
        <taxon>Bacillati</taxon>
        <taxon>Actinomycetota</taxon>
        <taxon>Actinomycetes</taxon>
        <taxon>Mycobacteriales</taxon>
        <taxon>Mycobacteriaceae</taxon>
        <taxon>Mycolicibacterium</taxon>
    </lineage>
</organism>
<sequence length="114" mass="11816">MFASSLRRIVCAALLSGGIVAGIAMAPIASADKVDELFHCTDNGGTMKDCCAKGGGDYIKHPNGTEVCTFDETGTRIARNPDGRLQVVEGEGTTNPLPPRATYAPLPPGIANVN</sequence>
<dbReference type="EMBL" id="JXST01000010">
    <property type="protein sequence ID" value="KIU17285.1"/>
    <property type="molecule type" value="Genomic_DNA"/>
</dbReference>
<keyword evidence="2" id="KW-0732">Signal</keyword>
<keyword evidence="4" id="KW-1185">Reference proteome</keyword>
<accession>A0A0D1L8M8</accession>
<feature type="signal peptide" evidence="2">
    <location>
        <begin position="1"/>
        <end position="26"/>
    </location>
</feature>
<dbReference type="PATRIC" id="fig|280871.6.peg.1964"/>
<reference evidence="3 4" key="1">
    <citation type="submission" date="2015-01" db="EMBL/GenBank/DDBJ databases">
        <title>Genome sequence of Mycobacterium llatzerense and Mycobacterium immunogenum recovered from brain abscess.</title>
        <authorList>
            <person name="Greninger A.L."/>
            <person name="Langelier C."/>
            <person name="Cunningham G."/>
            <person name="Chiu C.Y."/>
            <person name="Miller S."/>
        </authorList>
    </citation>
    <scope>NUCLEOTIDE SEQUENCE [LARGE SCALE GENOMIC DNA]</scope>
    <source>
        <strain evidence="3 4">CLUC14</strain>
    </source>
</reference>
<dbReference type="AlphaFoldDB" id="A0A0D1L8M8"/>
<evidence type="ECO:0000313" key="3">
    <source>
        <dbReference type="EMBL" id="KIU17285.1"/>
    </source>
</evidence>
<evidence type="ECO:0000256" key="1">
    <source>
        <dbReference type="SAM" id="MobiDB-lite"/>
    </source>
</evidence>
<feature type="region of interest" description="Disordered" evidence="1">
    <location>
        <begin position="89"/>
        <end position="114"/>
    </location>
</feature>
<dbReference type="Proteomes" id="UP000032221">
    <property type="component" value="Unassembled WGS sequence"/>
</dbReference>
<evidence type="ECO:0000256" key="2">
    <source>
        <dbReference type="SAM" id="SignalP"/>
    </source>
</evidence>